<gene>
    <name evidence="2" type="ORF">A5481_09160</name>
</gene>
<dbReference type="AlphaFoldDB" id="A0A179SDX4"/>
<dbReference type="EMBL" id="LWHQ01000016">
    <property type="protein sequence ID" value="OAS25634.1"/>
    <property type="molecule type" value="Genomic_DNA"/>
</dbReference>
<organism evidence="2 3">
    <name type="scientific">Methylobacterium platani</name>
    <dbReference type="NCBI Taxonomy" id="427683"/>
    <lineage>
        <taxon>Bacteria</taxon>
        <taxon>Pseudomonadati</taxon>
        <taxon>Pseudomonadota</taxon>
        <taxon>Alphaproteobacteria</taxon>
        <taxon>Hyphomicrobiales</taxon>
        <taxon>Methylobacteriaceae</taxon>
        <taxon>Methylobacterium</taxon>
    </lineage>
</organism>
<evidence type="ECO:0000313" key="2">
    <source>
        <dbReference type="EMBL" id="OAS25634.1"/>
    </source>
</evidence>
<proteinExistence type="predicted"/>
<keyword evidence="1" id="KW-1133">Transmembrane helix</keyword>
<name>A0A179SDX4_9HYPH</name>
<reference evidence="2 3" key="1">
    <citation type="submission" date="2016-04" db="EMBL/GenBank/DDBJ databases">
        <authorList>
            <person name="Evans L.H."/>
            <person name="Alamgir A."/>
            <person name="Owens N."/>
            <person name="Weber N.D."/>
            <person name="Virtaneva K."/>
            <person name="Barbian K."/>
            <person name="Babar A."/>
            <person name="Rosenke K."/>
        </authorList>
    </citation>
    <scope>NUCLEOTIDE SEQUENCE [LARGE SCALE GENOMIC DNA]</scope>
    <source>
        <strain evidence="2 3">PMB02</strain>
    </source>
</reference>
<evidence type="ECO:0000256" key="1">
    <source>
        <dbReference type="SAM" id="Phobius"/>
    </source>
</evidence>
<sequence>MELSGGKSPGIALVLSLVICGIGQMYNGQVAKGILMLLGSILLWLVMLGWIVWIWSMIDAYQTAKAINARMFRLRAAGLAA</sequence>
<keyword evidence="1" id="KW-0472">Membrane</keyword>
<keyword evidence="1" id="KW-0812">Transmembrane</keyword>
<protein>
    <recommendedName>
        <fullName evidence="4">TM2 domain-containing protein</fullName>
    </recommendedName>
</protein>
<comment type="caution">
    <text evidence="2">The sequence shown here is derived from an EMBL/GenBank/DDBJ whole genome shotgun (WGS) entry which is preliminary data.</text>
</comment>
<evidence type="ECO:0008006" key="4">
    <source>
        <dbReference type="Google" id="ProtNLM"/>
    </source>
</evidence>
<dbReference type="Proteomes" id="UP000078316">
    <property type="component" value="Unassembled WGS sequence"/>
</dbReference>
<feature type="transmembrane region" description="Helical" evidence="1">
    <location>
        <begin position="9"/>
        <end position="27"/>
    </location>
</feature>
<evidence type="ECO:0000313" key="3">
    <source>
        <dbReference type="Proteomes" id="UP000078316"/>
    </source>
</evidence>
<dbReference type="STRING" id="427683.A5481_09160"/>
<feature type="transmembrane region" description="Helical" evidence="1">
    <location>
        <begin position="33"/>
        <end position="55"/>
    </location>
</feature>
<accession>A0A179SDX4</accession>